<evidence type="ECO:0000313" key="4">
    <source>
        <dbReference type="EMBL" id="SMO32947.1"/>
    </source>
</evidence>
<dbReference type="InterPro" id="IPR003488">
    <property type="entry name" value="DprA"/>
</dbReference>
<dbReference type="EMBL" id="FXTB01000001">
    <property type="protein sequence ID" value="SMO32947.1"/>
    <property type="molecule type" value="Genomic_DNA"/>
</dbReference>
<dbReference type="Gene3D" id="3.40.50.450">
    <property type="match status" value="1"/>
</dbReference>
<dbReference type="Pfam" id="PF17782">
    <property type="entry name" value="WHD_DprA"/>
    <property type="match status" value="1"/>
</dbReference>
<dbReference type="AlphaFoldDB" id="A0A521ADQ5"/>
<dbReference type="NCBIfam" id="TIGR00732">
    <property type="entry name" value="dprA"/>
    <property type="match status" value="1"/>
</dbReference>
<dbReference type="Proteomes" id="UP000319040">
    <property type="component" value="Unassembled WGS sequence"/>
</dbReference>
<dbReference type="PANTHER" id="PTHR43022:SF1">
    <property type="entry name" value="PROTEIN SMF"/>
    <property type="match status" value="1"/>
</dbReference>
<protein>
    <submittedName>
        <fullName evidence="4">DNA processing protein</fullName>
    </submittedName>
</protein>
<dbReference type="InterPro" id="IPR041614">
    <property type="entry name" value="DprA_WH"/>
</dbReference>
<dbReference type="PANTHER" id="PTHR43022">
    <property type="entry name" value="PROTEIN SMF"/>
    <property type="match status" value="1"/>
</dbReference>
<keyword evidence="5" id="KW-1185">Reference proteome</keyword>
<name>A0A521ADQ5_SACCC</name>
<dbReference type="SUPFAM" id="SSF47781">
    <property type="entry name" value="RuvA domain 2-like"/>
    <property type="match status" value="1"/>
</dbReference>
<evidence type="ECO:0000259" key="3">
    <source>
        <dbReference type="Pfam" id="PF17782"/>
    </source>
</evidence>
<feature type="domain" description="DprA winged helix" evidence="3">
    <location>
        <begin position="310"/>
        <end position="355"/>
    </location>
</feature>
<dbReference type="InterPro" id="IPR057666">
    <property type="entry name" value="DrpA_SLOG"/>
</dbReference>
<dbReference type="SUPFAM" id="SSF102405">
    <property type="entry name" value="MCP/YpsA-like"/>
    <property type="match status" value="1"/>
</dbReference>
<accession>A0A521ADQ5</accession>
<evidence type="ECO:0000313" key="5">
    <source>
        <dbReference type="Proteomes" id="UP000319040"/>
    </source>
</evidence>
<comment type="similarity">
    <text evidence="1">Belongs to the DprA/Smf family.</text>
</comment>
<gene>
    <name evidence="4" type="ORF">SAMN06265379_10162</name>
</gene>
<evidence type="ECO:0000259" key="2">
    <source>
        <dbReference type="Pfam" id="PF02481"/>
    </source>
</evidence>
<evidence type="ECO:0000256" key="1">
    <source>
        <dbReference type="ARBA" id="ARBA00006525"/>
    </source>
</evidence>
<dbReference type="GO" id="GO:0009294">
    <property type="term" value="P:DNA-mediated transformation"/>
    <property type="evidence" value="ECO:0007669"/>
    <property type="project" value="InterPro"/>
</dbReference>
<feature type="domain" description="Smf/DprA SLOG" evidence="2">
    <location>
        <begin position="72"/>
        <end position="279"/>
    </location>
</feature>
<dbReference type="InterPro" id="IPR010994">
    <property type="entry name" value="RuvA_2-like"/>
</dbReference>
<reference evidence="4 5" key="1">
    <citation type="submission" date="2017-05" db="EMBL/GenBank/DDBJ databases">
        <authorList>
            <person name="Varghese N."/>
            <person name="Submissions S."/>
        </authorList>
    </citation>
    <scope>NUCLEOTIDE SEQUENCE [LARGE SCALE GENOMIC DNA]</scope>
    <source>
        <strain evidence="4 5">DSM 27040</strain>
    </source>
</reference>
<proteinExistence type="inferred from homology"/>
<dbReference type="Pfam" id="PF02481">
    <property type="entry name" value="DNA_processg_A"/>
    <property type="match status" value="1"/>
</dbReference>
<organism evidence="4 5">
    <name type="scientific">Saccharicrinis carchari</name>
    <dbReference type="NCBI Taxonomy" id="1168039"/>
    <lineage>
        <taxon>Bacteria</taxon>
        <taxon>Pseudomonadati</taxon>
        <taxon>Bacteroidota</taxon>
        <taxon>Bacteroidia</taxon>
        <taxon>Marinilabiliales</taxon>
        <taxon>Marinilabiliaceae</taxon>
        <taxon>Saccharicrinis</taxon>
    </lineage>
</organism>
<sequence>MALSLIKGLGPKLIRSVVAYLGDVEAVFTEKERVLSKIPGIGTRQASLIANAHPWERVAQEIAFIQKHNIQTTFFLDDDFPARLNNCEDGPVMLYRKGEHILGGQKVLSVVGTRKVTEEGKKNCRDLIRDLAANHPDLAIVSGLAYGVDICAHRAALEFGLPTIAVLAHGLDRIYPALHRSEATELLHRGALLTEFMSETNPDKQNFVKRNRIVAGLSDATVVVESAAKGGALITAHLAQSYNRDVLAFPGRADDEFSRGCNKLIKTNVAALIENAADLEYALGWEVEDQRGEAQQLNFFNEPTGELGVIFNLIRKEKVASVNYLSISTGIPVAKISTLLLQLEFDGLLKSLPGNMYRCL</sequence>
<dbReference type="OrthoDB" id="9785707at2"/>